<feature type="transmembrane region" description="Helical" evidence="5">
    <location>
        <begin position="193"/>
        <end position="214"/>
    </location>
</feature>
<dbReference type="Proteomes" id="UP000321933">
    <property type="component" value="Unassembled WGS sequence"/>
</dbReference>
<proteinExistence type="predicted"/>
<comment type="caution">
    <text evidence="7">The sequence shown here is derived from an EMBL/GenBank/DDBJ whole genome shotgun (WGS) entry which is preliminary data.</text>
</comment>
<evidence type="ECO:0000313" key="8">
    <source>
        <dbReference type="Proteomes" id="UP000321933"/>
    </source>
</evidence>
<protein>
    <submittedName>
        <fullName evidence="7">SulP family inorganic anion transporter</fullName>
    </submittedName>
</protein>
<dbReference type="PANTHER" id="PTHR11814">
    <property type="entry name" value="SULFATE TRANSPORTER"/>
    <property type="match status" value="1"/>
</dbReference>
<feature type="transmembrane region" description="Helical" evidence="5">
    <location>
        <begin position="107"/>
        <end position="127"/>
    </location>
</feature>
<evidence type="ECO:0000259" key="6">
    <source>
        <dbReference type="Pfam" id="PF00916"/>
    </source>
</evidence>
<evidence type="ECO:0000256" key="2">
    <source>
        <dbReference type="ARBA" id="ARBA00022692"/>
    </source>
</evidence>
<comment type="subcellular location">
    <subcellularLocation>
        <location evidence="1">Membrane</location>
        <topology evidence="1">Multi-pass membrane protein</topology>
    </subcellularLocation>
</comment>
<dbReference type="Pfam" id="PF00916">
    <property type="entry name" value="Sulfate_transp"/>
    <property type="match status" value="1"/>
</dbReference>
<feature type="transmembrane region" description="Helical" evidence="5">
    <location>
        <begin position="161"/>
        <end position="181"/>
    </location>
</feature>
<dbReference type="InterPro" id="IPR011547">
    <property type="entry name" value="SLC26A/SulP_dom"/>
</dbReference>
<feature type="transmembrane region" description="Helical" evidence="5">
    <location>
        <begin position="255"/>
        <end position="275"/>
    </location>
</feature>
<dbReference type="AlphaFoldDB" id="A0A5C8ZSG2"/>
<accession>A0A5C8ZSG2</accession>
<name>A0A5C8ZSG2_9GAMM</name>
<evidence type="ECO:0000256" key="5">
    <source>
        <dbReference type="SAM" id="Phobius"/>
    </source>
</evidence>
<evidence type="ECO:0000256" key="4">
    <source>
        <dbReference type="ARBA" id="ARBA00023136"/>
    </source>
</evidence>
<keyword evidence="3 5" id="KW-1133">Transmembrane helix</keyword>
<keyword evidence="2 5" id="KW-0812">Transmembrane</keyword>
<gene>
    <name evidence="7" type="ORF">FVW59_13705</name>
</gene>
<dbReference type="InterPro" id="IPR001902">
    <property type="entry name" value="SLC26A/SulP_fam"/>
</dbReference>
<keyword evidence="8" id="KW-1185">Reference proteome</keyword>
<feature type="transmembrane region" description="Helical" evidence="5">
    <location>
        <begin position="339"/>
        <end position="367"/>
    </location>
</feature>
<dbReference type="EMBL" id="VRYZ01000006">
    <property type="protein sequence ID" value="TXS90397.1"/>
    <property type="molecule type" value="Genomic_DNA"/>
</dbReference>
<keyword evidence="4 5" id="KW-0472">Membrane</keyword>
<feature type="transmembrane region" description="Helical" evidence="5">
    <location>
        <begin position="12"/>
        <end position="29"/>
    </location>
</feature>
<organism evidence="7 8">
    <name type="scientific">Parahaliea aestuarii</name>
    <dbReference type="NCBI Taxonomy" id="1852021"/>
    <lineage>
        <taxon>Bacteria</taxon>
        <taxon>Pseudomonadati</taxon>
        <taxon>Pseudomonadota</taxon>
        <taxon>Gammaproteobacteria</taxon>
        <taxon>Cellvibrionales</taxon>
        <taxon>Halieaceae</taxon>
        <taxon>Parahaliea</taxon>
    </lineage>
</organism>
<dbReference type="OrthoDB" id="9769739at2"/>
<feature type="transmembrane region" description="Helical" evidence="5">
    <location>
        <begin position="387"/>
        <end position="418"/>
    </location>
</feature>
<feature type="domain" description="SLC26A/SulP transporter" evidence="6">
    <location>
        <begin position="6"/>
        <end position="388"/>
    </location>
</feature>
<dbReference type="GO" id="GO:0055085">
    <property type="term" value="P:transmembrane transport"/>
    <property type="evidence" value="ECO:0007669"/>
    <property type="project" value="InterPro"/>
</dbReference>
<sequence>MSLQHLKKDIPASIVVFFVALPLCLGVALASGAPLFSGLIAGIVGGIVVGGISRSALGVSGPAAGLTVIVLSAIESLGAYETFLLAVVLGGILQVVLGALRAGVLGYFFPTSVINGMLTGIGLIIILKQIPYAFGLGDNATGDIAMMESGGAAAATSLSGLFAMVHPGVLLISLISLAILIGWESRAIKQNRWLGMLPGPVVAVSVAVLLHFAFAGSDSLALLQSQLVSVPVASGFGEFVSLFTLPDFSQITNSAVWTVAITIAVVASLETLLSVEAIDKMDPQKRTTPTNRELVAQGVGNSVSGLIGGLPVTQVIVRSSVNLQTGAQSKASTMIHGGLLLVCVATLPHWLNVIPLGVLAAVLLVTGYKLAKPALFRKMWDCGLEQFLPFIVTVSAVVLTDLLTGVGLGMAIAILALLQRNYRNSHFLHRRESTEQNNRLLVTLRLAEEVTFLNKGAIRKELSEIPDHAHVVIDKRGSVYINYDVEEALADFISTAETRGIAVDILEPEPETRAQPRSDMLVAA</sequence>
<evidence type="ECO:0000256" key="1">
    <source>
        <dbReference type="ARBA" id="ARBA00004141"/>
    </source>
</evidence>
<evidence type="ECO:0000256" key="3">
    <source>
        <dbReference type="ARBA" id="ARBA00022989"/>
    </source>
</evidence>
<feature type="transmembrane region" description="Helical" evidence="5">
    <location>
        <begin position="35"/>
        <end position="52"/>
    </location>
</feature>
<reference evidence="7 8" key="1">
    <citation type="submission" date="2019-08" db="EMBL/GenBank/DDBJ databases">
        <title>Parahaliea maris sp. nov., isolated from the surface seawater.</title>
        <authorList>
            <person name="Liu Y."/>
        </authorList>
    </citation>
    <scope>NUCLEOTIDE SEQUENCE [LARGE SCALE GENOMIC DNA]</scope>
    <source>
        <strain evidence="7 8">S2-26</strain>
    </source>
</reference>
<dbReference type="GO" id="GO:0016020">
    <property type="term" value="C:membrane"/>
    <property type="evidence" value="ECO:0007669"/>
    <property type="project" value="UniProtKB-SubCell"/>
</dbReference>
<dbReference type="RefSeq" id="WP_148064923.1">
    <property type="nucleotide sequence ID" value="NZ_VRYZ01000006.1"/>
</dbReference>
<feature type="transmembrane region" description="Helical" evidence="5">
    <location>
        <begin position="83"/>
        <end position="100"/>
    </location>
</feature>
<evidence type="ECO:0000313" key="7">
    <source>
        <dbReference type="EMBL" id="TXS90397.1"/>
    </source>
</evidence>